<proteinExistence type="predicted"/>
<keyword evidence="2" id="KW-1185">Reference proteome</keyword>
<feature type="compositionally biased region" description="Polar residues" evidence="1">
    <location>
        <begin position="84"/>
        <end position="93"/>
    </location>
</feature>
<organism evidence="2 3">
    <name type="scientific">Romanomermis culicivorax</name>
    <name type="common">Nematode worm</name>
    <dbReference type="NCBI Taxonomy" id="13658"/>
    <lineage>
        <taxon>Eukaryota</taxon>
        <taxon>Metazoa</taxon>
        <taxon>Ecdysozoa</taxon>
        <taxon>Nematoda</taxon>
        <taxon>Enoplea</taxon>
        <taxon>Dorylaimia</taxon>
        <taxon>Mermithida</taxon>
        <taxon>Mermithoidea</taxon>
        <taxon>Mermithidae</taxon>
        <taxon>Romanomermis</taxon>
    </lineage>
</organism>
<name>A0A915J109_ROMCU</name>
<reference evidence="3" key="1">
    <citation type="submission" date="2022-11" db="UniProtKB">
        <authorList>
            <consortium name="WormBaseParasite"/>
        </authorList>
    </citation>
    <scope>IDENTIFICATION</scope>
</reference>
<evidence type="ECO:0000313" key="3">
    <source>
        <dbReference type="WBParaSite" id="nRc.2.0.1.t20075-RA"/>
    </source>
</evidence>
<dbReference type="WBParaSite" id="nRc.2.0.1.t20075-RA">
    <property type="protein sequence ID" value="nRc.2.0.1.t20075-RA"/>
    <property type="gene ID" value="nRc.2.0.1.g20075"/>
</dbReference>
<feature type="compositionally biased region" description="Basic and acidic residues" evidence="1">
    <location>
        <begin position="35"/>
        <end position="52"/>
    </location>
</feature>
<evidence type="ECO:0000256" key="1">
    <source>
        <dbReference type="SAM" id="MobiDB-lite"/>
    </source>
</evidence>
<feature type="compositionally biased region" description="Polar residues" evidence="1">
    <location>
        <begin position="1"/>
        <end position="21"/>
    </location>
</feature>
<dbReference type="AlphaFoldDB" id="A0A915J109"/>
<evidence type="ECO:0000313" key="2">
    <source>
        <dbReference type="Proteomes" id="UP000887565"/>
    </source>
</evidence>
<dbReference type="Proteomes" id="UP000887565">
    <property type="component" value="Unplaced"/>
</dbReference>
<feature type="region of interest" description="Disordered" evidence="1">
    <location>
        <begin position="1"/>
        <end position="93"/>
    </location>
</feature>
<feature type="compositionally biased region" description="Basic and acidic residues" evidence="1">
    <location>
        <begin position="59"/>
        <end position="83"/>
    </location>
</feature>
<protein>
    <submittedName>
        <fullName evidence="3">Uncharacterized protein</fullName>
    </submittedName>
</protein>
<sequence>MAGQTSSSTGQTVQPKITMTKSAAPPQQMWPAPHSDSHQSHHESHYGDDHPCKATGHSPCRDSATHDSRQHDGRDDAPMHRTQSEQSPQAHSTSFYECEYQHVFRHSPLKLKALKNPWQPEFKALLPLAPSMDVEQAPPHP</sequence>
<accession>A0A915J109</accession>